<dbReference type="Gene3D" id="3.30.70.270">
    <property type="match status" value="1"/>
</dbReference>
<dbReference type="InterPro" id="IPR043502">
    <property type="entry name" value="DNA/RNA_pol_sf"/>
</dbReference>
<evidence type="ECO:0000256" key="1">
    <source>
        <dbReference type="ARBA" id="ARBA00010945"/>
    </source>
</evidence>
<comment type="similarity">
    <text evidence="1">Belongs to the DNA polymerase type-Y family.</text>
</comment>
<proteinExistence type="inferred from homology"/>
<sequence>MKERIIALIDINNCYVSCERLFQPKLNGKPVIVLSNNDGCAVARSQEAKDLGIKMGVPLFQIKDIVEKHNVVVLSSNYAVYEEMSHRFTATIKSFVSEKDVEVYSIDETFVELTSYANQDLNLLVGKIKDALLMWLGLPVCIGIGRSKTEAKMANHIAKKNKHFNGICNLVEMDPCSKEGLFQNIDVGEIWGVGRKHCKKLHSLNIKTVFDLAIADPAFIQSQFSVVIKRTVLELQGTACIELEEVAPDKKQIVSSRSFGQRVSDKDALSEAMSCYIQAAVKKLRRQNGLTGCVIAFAHSNPFDTKKPFYKASVSVSFPEPTDSAAQIIKSVLKQIDRVYKEGVDFKKCGVILTCIESKSRYVPDLLADHEEIQRNDNLQTTLEQVNEKFSKKLAIGSCLLKDRKWSMSRGKLTQNYFSWDGLLTVGD</sequence>
<dbReference type="RefSeq" id="WP_234622650.1">
    <property type="nucleotide sequence ID" value="NZ_JAHWXT010000001.1"/>
</dbReference>
<dbReference type="GO" id="GO:0006281">
    <property type="term" value="P:DNA repair"/>
    <property type="evidence" value="ECO:0007669"/>
    <property type="project" value="InterPro"/>
</dbReference>
<dbReference type="GO" id="GO:0042276">
    <property type="term" value="P:error-prone translesion synthesis"/>
    <property type="evidence" value="ECO:0007669"/>
    <property type="project" value="TreeGrafter"/>
</dbReference>
<evidence type="ECO:0000313" key="3">
    <source>
        <dbReference type="EMBL" id="MCF0263400.1"/>
    </source>
</evidence>
<dbReference type="AlphaFoldDB" id="A0A8X8GFU1"/>
<dbReference type="Proteomes" id="UP000887320">
    <property type="component" value="Unassembled WGS sequence"/>
</dbReference>
<accession>A0A8X8GFU1</accession>
<feature type="domain" description="UmuC" evidence="2">
    <location>
        <begin position="6"/>
        <end position="194"/>
    </location>
</feature>
<dbReference type="PANTHER" id="PTHR11076">
    <property type="entry name" value="DNA REPAIR POLYMERASE UMUC / TRANSFERASE FAMILY MEMBER"/>
    <property type="match status" value="1"/>
</dbReference>
<name>A0A8X8GFU1_ACIGI</name>
<dbReference type="GO" id="GO:0005829">
    <property type="term" value="C:cytosol"/>
    <property type="evidence" value="ECO:0007669"/>
    <property type="project" value="TreeGrafter"/>
</dbReference>
<organism evidence="3 4">
    <name type="scientific">Acinetobacter guillouiae</name>
    <name type="common">Acinetobacter genomosp. 11</name>
    <dbReference type="NCBI Taxonomy" id="106649"/>
    <lineage>
        <taxon>Bacteria</taxon>
        <taxon>Pseudomonadati</taxon>
        <taxon>Pseudomonadota</taxon>
        <taxon>Gammaproteobacteria</taxon>
        <taxon>Moraxellales</taxon>
        <taxon>Moraxellaceae</taxon>
        <taxon>Acinetobacter</taxon>
    </lineage>
</organism>
<gene>
    <name evidence="3" type="ORF">KW868_02775</name>
</gene>
<dbReference type="PROSITE" id="PS50173">
    <property type="entry name" value="UMUC"/>
    <property type="match status" value="1"/>
</dbReference>
<dbReference type="Gene3D" id="1.10.150.20">
    <property type="entry name" value="5' to 3' exonuclease, C-terminal subdomain"/>
    <property type="match status" value="1"/>
</dbReference>
<dbReference type="InterPro" id="IPR050116">
    <property type="entry name" value="DNA_polymerase-Y"/>
</dbReference>
<dbReference type="GO" id="GO:0009432">
    <property type="term" value="P:SOS response"/>
    <property type="evidence" value="ECO:0007669"/>
    <property type="project" value="TreeGrafter"/>
</dbReference>
<evidence type="ECO:0000313" key="4">
    <source>
        <dbReference type="Proteomes" id="UP000887320"/>
    </source>
</evidence>
<dbReference type="PANTHER" id="PTHR11076:SF34">
    <property type="entry name" value="PROTEIN UMUC"/>
    <property type="match status" value="1"/>
</dbReference>
<evidence type="ECO:0000259" key="2">
    <source>
        <dbReference type="PROSITE" id="PS50173"/>
    </source>
</evidence>
<dbReference type="Gene3D" id="3.40.1170.60">
    <property type="match status" value="1"/>
</dbReference>
<reference evidence="3" key="1">
    <citation type="submission" date="2021-07" db="EMBL/GenBank/DDBJ databases">
        <authorList>
            <person name="Fernandez M."/>
            <person name="Pereira P."/>
            <person name="Torres Tejerizo G.A."/>
            <person name="Gonzalez P."/>
            <person name="Agostini E."/>
        </authorList>
    </citation>
    <scope>NUCLEOTIDE SEQUENCE</scope>
    <source>
        <strain evidence="3">SFC 500-1A</strain>
    </source>
</reference>
<dbReference type="InterPro" id="IPR017961">
    <property type="entry name" value="DNA_pol_Y-fam_little_finger"/>
</dbReference>
<dbReference type="SUPFAM" id="SSF56672">
    <property type="entry name" value="DNA/RNA polymerases"/>
    <property type="match status" value="1"/>
</dbReference>
<dbReference type="CDD" id="cd01700">
    <property type="entry name" value="PolY_Pol_V_umuC"/>
    <property type="match status" value="1"/>
</dbReference>
<protein>
    <submittedName>
        <fullName evidence="3">Y-family DNA polymerase</fullName>
    </submittedName>
</protein>
<dbReference type="InterPro" id="IPR043128">
    <property type="entry name" value="Rev_trsase/Diguanyl_cyclase"/>
</dbReference>
<dbReference type="EMBL" id="JAHWXT010000001">
    <property type="protein sequence ID" value="MCF0263400.1"/>
    <property type="molecule type" value="Genomic_DNA"/>
</dbReference>
<dbReference type="InterPro" id="IPR001126">
    <property type="entry name" value="UmuC"/>
</dbReference>
<dbReference type="GO" id="GO:0003887">
    <property type="term" value="F:DNA-directed DNA polymerase activity"/>
    <property type="evidence" value="ECO:0007669"/>
    <property type="project" value="TreeGrafter"/>
</dbReference>
<dbReference type="Pfam" id="PF00817">
    <property type="entry name" value="IMS"/>
    <property type="match status" value="1"/>
</dbReference>
<dbReference type="GO" id="GO:0003684">
    <property type="term" value="F:damaged DNA binding"/>
    <property type="evidence" value="ECO:0007669"/>
    <property type="project" value="InterPro"/>
</dbReference>
<comment type="caution">
    <text evidence="3">The sequence shown here is derived from an EMBL/GenBank/DDBJ whole genome shotgun (WGS) entry which is preliminary data.</text>
</comment>
<dbReference type="Pfam" id="PF11799">
    <property type="entry name" value="IMS_C"/>
    <property type="match status" value="1"/>
</dbReference>